<evidence type="ECO:0000256" key="1">
    <source>
        <dbReference type="SAM" id="Phobius"/>
    </source>
</evidence>
<comment type="caution">
    <text evidence="3">The sequence shown here is derived from an EMBL/GenBank/DDBJ whole genome shotgun (WGS) entry which is preliminary data.</text>
</comment>
<dbReference type="RefSeq" id="WP_154286100.1">
    <property type="nucleotide sequence ID" value="NZ_WKJI01000001.1"/>
</dbReference>
<dbReference type="AlphaFoldDB" id="A0A7K0FJX7"/>
<keyword evidence="4" id="KW-1185">Reference proteome</keyword>
<sequence>MNEQFDKELRDHIKDTFDIYNDQMADDGWKKYQQKVQRKKIRAFLLWSLPSGMAAALAIFWLLNITVQTETQEDLKPIKLSKNSLQKPSESIEDKISSKNIKIAADNQIIKKSYDINKQTEETITYQKVRKQNSTKLASNFVVDDYFFLNDTIAKPLEINAKNISIINQLTHQTHLIDFIPSTSEIINTDKSNNNKRQYNQNTPILALTSTPQNAYAGDINKAVNKPFKALKKMKLGLDASTFMNFTQEGINEDINLAIGVISEYRLSNKFSLSSGFNFNKQTAAFISNNPQQNNAATEKAFASAMATVVTQNFSNARLVGIDIPLQLKYTSSSKKINWFVTGGFSSYTLLNERYLNNISVVNYGFAGVETNNIVLKEENNNNLFSNLQLARTLNLSVGVNIPVKNVTSLAIEPFIKYPIRTVGNEQLEIGSSGVSFRLNLNKSLFK</sequence>
<feature type="transmembrane region" description="Helical" evidence="1">
    <location>
        <begin position="44"/>
        <end position="63"/>
    </location>
</feature>
<protein>
    <submittedName>
        <fullName evidence="3">Outer membrane beta-barrel protein</fullName>
    </submittedName>
</protein>
<evidence type="ECO:0000313" key="4">
    <source>
        <dbReference type="Proteomes" id="UP000462931"/>
    </source>
</evidence>
<feature type="domain" description="Outer membrane protein beta-barrel" evidence="2">
    <location>
        <begin position="235"/>
        <end position="389"/>
    </location>
</feature>
<dbReference type="Proteomes" id="UP000462931">
    <property type="component" value="Unassembled WGS sequence"/>
</dbReference>
<dbReference type="EMBL" id="WKJI01000001">
    <property type="protein sequence ID" value="MRX45961.1"/>
    <property type="molecule type" value="Genomic_DNA"/>
</dbReference>
<accession>A0A7K0FJX7</accession>
<evidence type="ECO:0000313" key="3">
    <source>
        <dbReference type="EMBL" id="MRX45961.1"/>
    </source>
</evidence>
<dbReference type="Pfam" id="PF13568">
    <property type="entry name" value="OMP_b-brl_2"/>
    <property type="match status" value="1"/>
</dbReference>
<reference evidence="3 4" key="1">
    <citation type="submission" date="2019-11" db="EMBL/GenBank/DDBJ databases">
        <authorList>
            <person name="Cheng Q."/>
            <person name="Yang Z."/>
        </authorList>
    </citation>
    <scope>NUCLEOTIDE SEQUENCE [LARGE SCALE GENOMIC DNA]</scope>
    <source>
        <strain evidence="3 4">HX-22-1</strain>
    </source>
</reference>
<evidence type="ECO:0000259" key="2">
    <source>
        <dbReference type="Pfam" id="PF13568"/>
    </source>
</evidence>
<keyword evidence="1" id="KW-0472">Membrane</keyword>
<keyword evidence="1" id="KW-1133">Transmembrane helix</keyword>
<keyword evidence="1" id="KW-0812">Transmembrane</keyword>
<organism evidence="3 4">
    <name type="scientific">Pedobacter puniceum</name>
    <dbReference type="NCBI Taxonomy" id="2666136"/>
    <lineage>
        <taxon>Bacteria</taxon>
        <taxon>Pseudomonadati</taxon>
        <taxon>Bacteroidota</taxon>
        <taxon>Sphingobacteriia</taxon>
        <taxon>Sphingobacteriales</taxon>
        <taxon>Sphingobacteriaceae</taxon>
        <taxon>Pedobacter</taxon>
    </lineage>
</organism>
<dbReference type="InterPro" id="IPR025665">
    <property type="entry name" value="Beta-barrel_OMP_2"/>
</dbReference>
<proteinExistence type="predicted"/>
<gene>
    <name evidence="3" type="ORF">GJJ64_02045</name>
</gene>
<name>A0A7K0FJX7_9SPHI</name>